<proteinExistence type="predicted"/>
<gene>
    <name evidence="4" type="ORF">BO88DRAFT_190745</name>
</gene>
<evidence type="ECO:0000256" key="1">
    <source>
        <dbReference type="ARBA" id="ARBA00022723"/>
    </source>
</evidence>
<evidence type="ECO:0008006" key="6">
    <source>
        <dbReference type="Google" id="ProtNLM"/>
    </source>
</evidence>
<evidence type="ECO:0000313" key="5">
    <source>
        <dbReference type="Proteomes" id="UP000248405"/>
    </source>
</evidence>
<evidence type="ECO:0000256" key="2">
    <source>
        <dbReference type="ARBA" id="ARBA00022771"/>
    </source>
</evidence>
<keyword evidence="3" id="KW-0862">Zinc</keyword>
<dbReference type="PROSITE" id="PS00518">
    <property type="entry name" value="ZF_RING_1"/>
    <property type="match status" value="1"/>
</dbReference>
<dbReference type="RefSeq" id="XP_025557806.1">
    <property type="nucleotide sequence ID" value="XM_025701814.1"/>
</dbReference>
<dbReference type="EMBL" id="KZ821647">
    <property type="protein sequence ID" value="PYH64012.1"/>
    <property type="molecule type" value="Genomic_DNA"/>
</dbReference>
<evidence type="ECO:0000256" key="3">
    <source>
        <dbReference type="ARBA" id="ARBA00022833"/>
    </source>
</evidence>
<keyword evidence="1" id="KW-0479">Metal-binding</keyword>
<name>A0A319C5F5_ASPVC</name>
<dbReference type="GO" id="GO:0008270">
    <property type="term" value="F:zinc ion binding"/>
    <property type="evidence" value="ECO:0007669"/>
    <property type="project" value="UniProtKB-KW"/>
</dbReference>
<keyword evidence="2" id="KW-0863">Zinc-finger</keyword>
<protein>
    <recommendedName>
        <fullName evidence="6">RING-type domain-containing protein</fullName>
    </recommendedName>
</protein>
<reference evidence="4" key="1">
    <citation type="submission" date="2016-12" db="EMBL/GenBank/DDBJ databases">
        <title>The genomes of Aspergillus section Nigri reveals drivers in fungal speciation.</title>
        <authorList>
            <consortium name="DOE Joint Genome Institute"/>
            <person name="Vesth T.C."/>
            <person name="Nybo J."/>
            <person name="Theobald S."/>
            <person name="Brandl J."/>
            <person name="Frisvad J.C."/>
            <person name="Nielsen K.F."/>
            <person name="Lyhne E.K."/>
            <person name="Kogle M.E."/>
            <person name="Kuo A."/>
            <person name="Riley R."/>
            <person name="Clum A."/>
            <person name="Nolan M."/>
            <person name="Lipzen A."/>
            <person name="Salamov A."/>
            <person name="Henrissat B."/>
            <person name="Wiebenga A."/>
            <person name="De Vries R.P."/>
            <person name="Grigoriev I.V."/>
            <person name="Mortensen U.H."/>
            <person name="Andersen M.R."/>
            <person name="Baker S.E."/>
        </authorList>
    </citation>
    <scope>NUCLEOTIDE SEQUENCE [LARGE SCALE GENOMIC DNA]</scope>
    <source>
        <strain evidence="4">CBS 113365</strain>
    </source>
</reference>
<organism evidence="4 5">
    <name type="scientific">Aspergillus vadensis (strain CBS 113365 / IMI 142717 / IBT 24658)</name>
    <dbReference type="NCBI Taxonomy" id="1448311"/>
    <lineage>
        <taxon>Eukaryota</taxon>
        <taxon>Fungi</taxon>
        <taxon>Dikarya</taxon>
        <taxon>Ascomycota</taxon>
        <taxon>Pezizomycotina</taxon>
        <taxon>Eurotiomycetes</taxon>
        <taxon>Eurotiomycetidae</taxon>
        <taxon>Eurotiales</taxon>
        <taxon>Aspergillaceae</taxon>
        <taxon>Aspergillus</taxon>
        <taxon>Aspergillus subgen. Circumdati</taxon>
    </lineage>
</organism>
<dbReference type="GeneID" id="37206406"/>
<dbReference type="AlphaFoldDB" id="A0A319C5F5"/>
<accession>A0A319C5F5</accession>
<dbReference type="Proteomes" id="UP000248405">
    <property type="component" value="Unassembled WGS sequence"/>
</dbReference>
<sequence>MRRNMNLRGSNRDCGQTRAGSMWVLPQTLQELCNLRRLCQLQLNALARARRVVATERNRPATEPMGNLETHECDRCGTKASVFLALCFHRLCRGCAGAGVPGTWVDMFRNCQVCFLESFHQPRRT</sequence>
<dbReference type="InterPro" id="IPR017907">
    <property type="entry name" value="Znf_RING_CS"/>
</dbReference>
<evidence type="ECO:0000313" key="4">
    <source>
        <dbReference type="EMBL" id="PYH64012.1"/>
    </source>
</evidence>
<keyword evidence="5" id="KW-1185">Reference proteome</keyword>